<comment type="caution">
    <text evidence="2">The sequence shown here is derived from an EMBL/GenBank/DDBJ whole genome shotgun (WGS) entry which is preliminary data.</text>
</comment>
<proteinExistence type="predicted"/>
<accession>A0ABD2W212</accession>
<reference evidence="2 3" key="1">
    <citation type="journal article" date="2024" name="bioRxiv">
        <title>A reference genome for Trichogramma kaykai: A tiny desert-dwelling parasitoid wasp with competing sex-ratio distorters.</title>
        <authorList>
            <person name="Culotta J."/>
            <person name="Lindsey A.R."/>
        </authorList>
    </citation>
    <scope>NUCLEOTIDE SEQUENCE [LARGE SCALE GENOMIC DNA]</scope>
    <source>
        <strain evidence="2 3">KSX58</strain>
    </source>
</reference>
<dbReference type="Proteomes" id="UP001627154">
    <property type="component" value="Unassembled WGS sequence"/>
</dbReference>
<sequence length="68" mass="7740">MKSYVYETMMGLKRKATQPPGYASRSRKEEGETNSRIIQRRKDVIHVRIVNRSKDISTISAASGITIK</sequence>
<feature type="region of interest" description="Disordered" evidence="1">
    <location>
        <begin position="14"/>
        <end position="35"/>
    </location>
</feature>
<evidence type="ECO:0000313" key="2">
    <source>
        <dbReference type="EMBL" id="KAL3386547.1"/>
    </source>
</evidence>
<dbReference type="EMBL" id="JBJJXI010000146">
    <property type="protein sequence ID" value="KAL3386547.1"/>
    <property type="molecule type" value="Genomic_DNA"/>
</dbReference>
<name>A0ABD2W212_9HYME</name>
<gene>
    <name evidence="2" type="ORF">TKK_018045</name>
</gene>
<evidence type="ECO:0000313" key="3">
    <source>
        <dbReference type="Proteomes" id="UP001627154"/>
    </source>
</evidence>
<organism evidence="2 3">
    <name type="scientific">Trichogramma kaykai</name>
    <dbReference type="NCBI Taxonomy" id="54128"/>
    <lineage>
        <taxon>Eukaryota</taxon>
        <taxon>Metazoa</taxon>
        <taxon>Ecdysozoa</taxon>
        <taxon>Arthropoda</taxon>
        <taxon>Hexapoda</taxon>
        <taxon>Insecta</taxon>
        <taxon>Pterygota</taxon>
        <taxon>Neoptera</taxon>
        <taxon>Endopterygota</taxon>
        <taxon>Hymenoptera</taxon>
        <taxon>Apocrita</taxon>
        <taxon>Proctotrupomorpha</taxon>
        <taxon>Chalcidoidea</taxon>
        <taxon>Trichogrammatidae</taxon>
        <taxon>Trichogramma</taxon>
    </lineage>
</organism>
<protein>
    <submittedName>
        <fullName evidence="2">Uncharacterized protein</fullName>
    </submittedName>
</protein>
<evidence type="ECO:0000256" key="1">
    <source>
        <dbReference type="SAM" id="MobiDB-lite"/>
    </source>
</evidence>
<keyword evidence="3" id="KW-1185">Reference proteome</keyword>
<dbReference type="AlphaFoldDB" id="A0ABD2W212"/>